<sequence length="225" mass="24571">MSQTVPSDPGQTPAPAKALKSVKDLTARRNARVGLLCAAAFFGMVGAAYASVPLYKLFCQLTGFDGTVRKADLAPTRILDRKVTIRFDSNIRELPWTFSTEQVSQQVRIGDTGLAFFKVTNNSDQPMTGRAIYNVVPEQAGPYFQKLECFCFSNQTIAAGQTVEFPVVYFVDPQYADDPETKGKGEITLSYTFFPAVLDDPKQKQTASTTPRIVQPLGGAPSRGL</sequence>
<feature type="topological domain" description="Periplasmic" evidence="10">
    <location>
        <begin position="52"/>
        <end position="225"/>
    </location>
</feature>
<dbReference type="GO" id="GO:0005507">
    <property type="term" value="F:copper ion binding"/>
    <property type="evidence" value="ECO:0007669"/>
    <property type="project" value="InterPro"/>
</dbReference>
<evidence type="ECO:0000256" key="8">
    <source>
        <dbReference type="ARBA" id="ARBA00023008"/>
    </source>
</evidence>
<comment type="function">
    <text evidence="1 10">Exerts its effect at some terminal stage of cytochrome c oxidase synthesis, probably by being involved in the insertion of the copper B into subunit I.</text>
</comment>
<keyword evidence="6 10" id="KW-0735">Signal-anchor</keyword>
<feature type="topological domain" description="Cytoplasmic" evidence="10">
    <location>
        <begin position="1"/>
        <end position="28"/>
    </location>
</feature>
<evidence type="ECO:0000256" key="7">
    <source>
        <dbReference type="ARBA" id="ARBA00022989"/>
    </source>
</evidence>
<keyword evidence="5 10" id="KW-0812">Transmembrane</keyword>
<keyword evidence="8 10" id="KW-0186">Copper</keyword>
<dbReference type="EMBL" id="CP013002">
    <property type="protein sequence ID" value="ALL12097.1"/>
    <property type="molecule type" value="Genomic_DNA"/>
</dbReference>
<dbReference type="STRING" id="69395.AQ619_01275"/>
<dbReference type="NCBIfam" id="NF003465">
    <property type="entry name" value="PRK05089.1"/>
    <property type="match status" value="1"/>
</dbReference>
<comment type="subcellular location">
    <subcellularLocation>
        <location evidence="2 10">Cell inner membrane</location>
        <topology evidence="2 10">Single-pass type II membrane protein</topology>
        <orientation evidence="2 10">Periplasmic side</orientation>
    </subcellularLocation>
</comment>
<keyword evidence="14" id="KW-1185">Reference proteome</keyword>
<proteinExistence type="inferred from homology"/>
<reference evidence="13 14" key="1">
    <citation type="submission" date="2015-10" db="EMBL/GenBank/DDBJ databases">
        <title>Conservation of the essential genome among Caulobacter and Brevundimonas species.</title>
        <authorList>
            <person name="Scott D."/>
            <person name="Ely B."/>
        </authorList>
    </citation>
    <scope>NUCLEOTIDE SEQUENCE [LARGE SCALE GENOMIC DNA]</scope>
    <source>
        <strain evidence="13 14">CB4</strain>
    </source>
</reference>
<accession>A0A0P0NVP6</accession>
<dbReference type="InterPro" id="IPR023471">
    <property type="entry name" value="CtaG/Cox11_dom_sf"/>
</dbReference>
<dbReference type="HAMAP" id="MF_00155">
    <property type="entry name" value="CtaG"/>
    <property type="match status" value="1"/>
</dbReference>
<gene>
    <name evidence="10" type="primary">ctaG</name>
    <name evidence="13" type="ORF">AQ619_01275</name>
</gene>
<evidence type="ECO:0000256" key="2">
    <source>
        <dbReference type="ARBA" id="ARBA00004382"/>
    </source>
</evidence>
<dbReference type="RefSeq" id="WP_062143134.1">
    <property type="nucleotide sequence ID" value="NZ_CP013002.1"/>
</dbReference>
<protein>
    <recommendedName>
        <fullName evidence="4 10">Cytochrome c oxidase assembly protein CtaG</fullName>
    </recommendedName>
</protein>
<dbReference type="Pfam" id="PF04442">
    <property type="entry name" value="CtaG_Cox11"/>
    <property type="match status" value="1"/>
</dbReference>
<keyword evidence="9 10" id="KW-0472">Membrane</keyword>
<evidence type="ECO:0000256" key="4">
    <source>
        <dbReference type="ARBA" id="ARBA00015384"/>
    </source>
</evidence>
<evidence type="ECO:0000256" key="6">
    <source>
        <dbReference type="ARBA" id="ARBA00022968"/>
    </source>
</evidence>
<evidence type="ECO:0000256" key="3">
    <source>
        <dbReference type="ARBA" id="ARBA00009620"/>
    </source>
</evidence>
<feature type="transmembrane region" description="Helical" evidence="12">
    <location>
        <begin position="33"/>
        <end position="52"/>
    </location>
</feature>
<keyword evidence="10" id="KW-0997">Cell inner membrane</keyword>
<dbReference type="OrthoDB" id="9804841at2"/>
<evidence type="ECO:0000256" key="10">
    <source>
        <dbReference type="HAMAP-Rule" id="MF_00155"/>
    </source>
</evidence>
<evidence type="ECO:0000256" key="12">
    <source>
        <dbReference type="SAM" id="Phobius"/>
    </source>
</evidence>
<dbReference type="Proteomes" id="UP000056905">
    <property type="component" value="Chromosome"/>
</dbReference>
<dbReference type="PANTHER" id="PTHR21320">
    <property type="entry name" value="CYTOCHROME C OXIDASE ASSEMBLY PROTEIN COX11-RELATED"/>
    <property type="match status" value="1"/>
</dbReference>
<evidence type="ECO:0000256" key="9">
    <source>
        <dbReference type="ARBA" id="ARBA00023136"/>
    </source>
</evidence>
<dbReference type="KEGG" id="chq:AQ619_01275"/>
<evidence type="ECO:0000256" key="1">
    <source>
        <dbReference type="ARBA" id="ARBA00004007"/>
    </source>
</evidence>
<organism evidence="13 14">
    <name type="scientific">Caulobacter henricii</name>
    <dbReference type="NCBI Taxonomy" id="69395"/>
    <lineage>
        <taxon>Bacteria</taxon>
        <taxon>Pseudomonadati</taxon>
        <taxon>Pseudomonadota</taxon>
        <taxon>Alphaproteobacteria</taxon>
        <taxon>Caulobacterales</taxon>
        <taxon>Caulobacteraceae</taxon>
        <taxon>Caulobacter</taxon>
    </lineage>
</organism>
<dbReference type="PANTHER" id="PTHR21320:SF3">
    <property type="entry name" value="CYTOCHROME C OXIDASE ASSEMBLY PROTEIN COX11, MITOCHONDRIAL-RELATED"/>
    <property type="match status" value="1"/>
</dbReference>
<evidence type="ECO:0000313" key="13">
    <source>
        <dbReference type="EMBL" id="ALL12097.1"/>
    </source>
</evidence>
<comment type="similarity">
    <text evidence="3 10">Belongs to the COX11/CtaG family.</text>
</comment>
<keyword evidence="7 10" id="KW-1133">Transmembrane helix</keyword>
<dbReference type="AlphaFoldDB" id="A0A0P0NVP6"/>
<dbReference type="PIRSF" id="PIRSF005413">
    <property type="entry name" value="COX11"/>
    <property type="match status" value="1"/>
</dbReference>
<name>A0A0P0NVP6_9CAUL</name>
<dbReference type="SUPFAM" id="SSF110111">
    <property type="entry name" value="Ctag/Cox11"/>
    <property type="match status" value="1"/>
</dbReference>
<dbReference type="FunFam" id="2.60.370.10:FF:000001">
    <property type="entry name" value="COX11 cytochrome c oxidase assembly homolog"/>
    <property type="match status" value="1"/>
</dbReference>
<evidence type="ECO:0000256" key="11">
    <source>
        <dbReference type="SAM" id="MobiDB-lite"/>
    </source>
</evidence>
<keyword evidence="10" id="KW-1003">Cell membrane</keyword>
<dbReference type="GO" id="GO:0008535">
    <property type="term" value="P:respiratory chain complex IV assembly"/>
    <property type="evidence" value="ECO:0007669"/>
    <property type="project" value="UniProtKB-UniRule"/>
</dbReference>
<dbReference type="InterPro" id="IPR007533">
    <property type="entry name" value="Cyt_c_oxidase_assmbl_CtaG"/>
</dbReference>
<dbReference type="GO" id="GO:0005886">
    <property type="term" value="C:plasma membrane"/>
    <property type="evidence" value="ECO:0007669"/>
    <property type="project" value="UniProtKB-SubCell"/>
</dbReference>
<dbReference type="Gene3D" id="2.60.370.10">
    <property type="entry name" value="Ctag/Cox11"/>
    <property type="match status" value="1"/>
</dbReference>
<evidence type="ECO:0000313" key="14">
    <source>
        <dbReference type="Proteomes" id="UP000056905"/>
    </source>
</evidence>
<evidence type="ECO:0000256" key="5">
    <source>
        <dbReference type="ARBA" id="ARBA00022692"/>
    </source>
</evidence>
<feature type="region of interest" description="Disordered" evidence="11">
    <location>
        <begin position="202"/>
        <end position="225"/>
    </location>
</feature>